<dbReference type="HOGENOM" id="CLU_033863_21_2_5"/>
<protein>
    <submittedName>
        <fullName evidence="9">Conserved hypothetical membrane protein</fullName>
    </submittedName>
</protein>
<gene>
    <name evidence="9" type="ORF">SI859A1_02387</name>
</gene>
<keyword evidence="2" id="KW-1003">Cell membrane</keyword>
<proteinExistence type="predicted"/>
<reference evidence="9 10" key="1">
    <citation type="journal article" date="2008" name="Appl. Environ. Microbiol.">
        <title>Genomic insights into Mn(II) oxidation by the marine alphaproteobacterium Aurantimonas sp. strain SI85-9A1.</title>
        <authorList>
            <person name="Dick G.J."/>
            <person name="Podell S."/>
            <person name="Johnson H.A."/>
            <person name="Rivera-Espinoza Y."/>
            <person name="Bernier-Latmani R."/>
            <person name="McCarthy J.K."/>
            <person name="Torpey J.W."/>
            <person name="Clement B.G."/>
            <person name="Gaasterland T."/>
            <person name="Tebo B.M."/>
        </authorList>
    </citation>
    <scope>NUCLEOTIDE SEQUENCE [LARGE SCALE GENOMIC DNA]</scope>
    <source>
        <strain evidence="9 10">SI85-9A1</strain>
    </source>
</reference>
<feature type="transmembrane region" description="Helical" evidence="6">
    <location>
        <begin position="39"/>
        <end position="57"/>
    </location>
</feature>
<feature type="transmembrane region" description="Helical" evidence="6">
    <location>
        <begin position="94"/>
        <end position="116"/>
    </location>
</feature>
<keyword evidence="10" id="KW-1185">Reference proteome</keyword>
<dbReference type="EMBL" id="AAPJ01000001">
    <property type="protein sequence ID" value="EAS51571.1"/>
    <property type="molecule type" value="Genomic_DNA"/>
</dbReference>
<name>Q1YM10_AURMS</name>
<feature type="transmembrane region" description="Helical" evidence="6">
    <location>
        <begin position="178"/>
        <end position="199"/>
    </location>
</feature>
<evidence type="ECO:0000256" key="2">
    <source>
        <dbReference type="ARBA" id="ARBA00022475"/>
    </source>
</evidence>
<evidence type="ECO:0000259" key="8">
    <source>
        <dbReference type="Pfam" id="PF00892"/>
    </source>
</evidence>
<feature type="transmembrane region" description="Helical" evidence="6">
    <location>
        <begin position="151"/>
        <end position="171"/>
    </location>
</feature>
<evidence type="ECO:0000313" key="9">
    <source>
        <dbReference type="EMBL" id="EAS51571.1"/>
    </source>
</evidence>
<dbReference type="PANTHER" id="PTHR42920">
    <property type="entry name" value="OS03G0707200 PROTEIN-RELATED"/>
    <property type="match status" value="1"/>
</dbReference>
<feature type="transmembrane region" description="Helical" evidence="6">
    <location>
        <begin position="123"/>
        <end position="145"/>
    </location>
</feature>
<keyword evidence="7" id="KW-0732">Signal</keyword>
<dbReference type="PANTHER" id="PTHR42920:SF5">
    <property type="entry name" value="EAMA DOMAIN-CONTAINING PROTEIN"/>
    <property type="match status" value="1"/>
</dbReference>
<feature type="transmembrane region" description="Helical" evidence="6">
    <location>
        <begin position="69"/>
        <end position="88"/>
    </location>
</feature>
<evidence type="ECO:0000256" key="4">
    <source>
        <dbReference type="ARBA" id="ARBA00022989"/>
    </source>
</evidence>
<feature type="transmembrane region" description="Helical" evidence="6">
    <location>
        <begin position="238"/>
        <end position="258"/>
    </location>
</feature>
<dbReference type="InterPro" id="IPR000620">
    <property type="entry name" value="EamA_dom"/>
</dbReference>
<dbReference type="SUPFAM" id="SSF103481">
    <property type="entry name" value="Multidrug resistance efflux transporter EmrE"/>
    <property type="match status" value="2"/>
</dbReference>
<feature type="transmembrane region" description="Helical" evidence="6">
    <location>
        <begin position="264"/>
        <end position="285"/>
    </location>
</feature>
<accession>Q1YM10</accession>
<keyword evidence="3 6" id="KW-0812">Transmembrane</keyword>
<dbReference type="AlphaFoldDB" id="Q1YM10"/>
<dbReference type="InterPro" id="IPR037185">
    <property type="entry name" value="EmrE-like"/>
</dbReference>
<dbReference type="InterPro" id="IPR051258">
    <property type="entry name" value="Diverse_Substrate_Transporter"/>
</dbReference>
<evidence type="ECO:0000256" key="5">
    <source>
        <dbReference type="ARBA" id="ARBA00023136"/>
    </source>
</evidence>
<dbReference type="Proteomes" id="UP000000321">
    <property type="component" value="Unassembled WGS sequence"/>
</dbReference>
<keyword evidence="5 6" id="KW-0472">Membrane</keyword>
<evidence type="ECO:0000256" key="6">
    <source>
        <dbReference type="SAM" id="Phobius"/>
    </source>
</evidence>
<dbReference type="RefSeq" id="WP_009210209.1">
    <property type="nucleotide sequence ID" value="NZ_BBWP01000001.1"/>
</dbReference>
<feature type="domain" description="EamA" evidence="8">
    <location>
        <begin position="6"/>
        <end position="138"/>
    </location>
</feature>
<evidence type="ECO:0000256" key="7">
    <source>
        <dbReference type="SAM" id="SignalP"/>
    </source>
</evidence>
<evidence type="ECO:0000256" key="1">
    <source>
        <dbReference type="ARBA" id="ARBA00004651"/>
    </source>
</evidence>
<evidence type="ECO:0000256" key="3">
    <source>
        <dbReference type="ARBA" id="ARBA00022692"/>
    </source>
</evidence>
<comment type="caution">
    <text evidence="9">The sequence shown here is derived from an EMBL/GenBank/DDBJ whole genome shotgun (WGS) entry which is preliminary data.</text>
</comment>
<keyword evidence="4 6" id="KW-1133">Transmembrane helix</keyword>
<dbReference type="OrthoDB" id="9804865at2"/>
<sequence length="298" mass="31034">MTRLRANCLLLLAGAVWGMGFVAQSTAMAAVGPWTFTAAKFGIAALTLVPFAIAEGRRAATPVPPRTRIGFVGIGALLFLAAITQQIGMVTTTVTNAGFLTGLYVVLTPILGLALLRSRPHWVVWPAALTALTGIALLGGGSLAALNVGDVWMLVCAVFWALQIVFVGLFAGPSGRPYTLSFVQFAVTAILAGLGTLAFETPTLAGLWQAWPEIVYGGVLSTGLAFTLQIIGQRHTTAAQAAIFLSSESLFAALFGAIILGERIAAIGLVGCALIFTAMLAVELVPMRRWGKARHAGA</sequence>
<dbReference type="BioCyc" id="AURANTIMONAS:SI859A1_02387-MONOMER"/>
<feature type="domain" description="EamA" evidence="8">
    <location>
        <begin position="148"/>
        <end position="281"/>
    </location>
</feature>
<organism evidence="9 10">
    <name type="scientific">Aurantimonas manganoxydans (strain ATCC BAA-1229 / DSM 21871 / SI85-9A1)</name>
    <dbReference type="NCBI Taxonomy" id="287752"/>
    <lineage>
        <taxon>Bacteria</taxon>
        <taxon>Pseudomonadati</taxon>
        <taxon>Pseudomonadota</taxon>
        <taxon>Alphaproteobacteria</taxon>
        <taxon>Hyphomicrobiales</taxon>
        <taxon>Aurantimonadaceae</taxon>
        <taxon>Aurantimonas</taxon>
    </lineage>
</organism>
<comment type="subcellular location">
    <subcellularLocation>
        <location evidence="1">Cell membrane</location>
        <topology evidence="1">Multi-pass membrane protein</topology>
    </subcellularLocation>
</comment>
<evidence type="ECO:0000313" key="10">
    <source>
        <dbReference type="Proteomes" id="UP000000321"/>
    </source>
</evidence>
<feature type="transmembrane region" description="Helical" evidence="6">
    <location>
        <begin position="214"/>
        <end position="231"/>
    </location>
</feature>
<feature type="signal peptide" evidence="7">
    <location>
        <begin position="1"/>
        <end position="29"/>
    </location>
</feature>
<feature type="chain" id="PRO_5004197623" evidence="7">
    <location>
        <begin position="30"/>
        <end position="298"/>
    </location>
</feature>
<dbReference type="Pfam" id="PF00892">
    <property type="entry name" value="EamA"/>
    <property type="match status" value="2"/>
</dbReference>
<dbReference type="GO" id="GO:0005886">
    <property type="term" value="C:plasma membrane"/>
    <property type="evidence" value="ECO:0007669"/>
    <property type="project" value="UniProtKB-SubCell"/>
</dbReference>